<dbReference type="CTD" id="8231560"/>
<evidence type="ECO:0000313" key="8">
    <source>
        <dbReference type="EMBL" id="EEB18128.1"/>
    </source>
</evidence>
<dbReference type="UniPathway" id="UPA00143"/>
<dbReference type="Proteomes" id="UP000009046">
    <property type="component" value="Unassembled WGS sequence"/>
</dbReference>
<evidence type="ECO:0000256" key="5">
    <source>
        <dbReference type="ARBA" id="ARBA00022833"/>
    </source>
</evidence>
<keyword evidence="10" id="KW-1185">Reference proteome</keyword>
<comment type="pathway">
    <text evidence="1">Protein modification; protein ubiquitination.</text>
</comment>
<feature type="region of interest" description="Disordered" evidence="6">
    <location>
        <begin position="204"/>
        <end position="229"/>
    </location>
</feature>
<dbReference type="Pfam" id="PF01485">
    <property type="entry name" value="IBR"/>
    <property type="match status" value="1"/>
</dbReference>
<dbReference type="Pfam" id="PF12937">
    <property type="entry name" value="F-box-like"/>
    <property type="match status" value="1"/>
</dbReference>
<dbReference type="GO" id="GO:0016567">
    <property type="term" value="P:protein ubiquitination"/>
    <property type="evidence" value="ECO:0007669"/>
    <property type="project" value="UniProtKB-UniPathway"/>
</dbReference>
<keyword evidence="3" id="KW-0863">Zinc-finger</keyword>
<dbReference type="EMBL" id="AAZO01006107">
    <property type="status" value="NOT_ANNOTATED_CDS"/>
    <property type="molecule type" value="Genomic_DNA"/>
</dbReference>
<evidence type="ECO:0000256" key="1">
    <source>
        <dbReference type="ARBA" id="ARBA00004906"/>
    </source>
</evidence>
<dbReference type="InParanoid" id="E0VXM2"/>
<keyword evidence="2" id="KW-0479">Metal-binding</keyword>
<reference evidence="9" key="3">
    <citation type="submission" date="2021-02" db="UniProtKB">
        <authorList>
            <consortium name="EnsemblMetazoa"/>
        </authorList>
    </citation>
    <scope>IDENTIFICATION</scope>
    <source>
        <strain evidence="9">USDA</strain>
    </source>
</reference>
<sequence length="229" mass="26352">MSVFKNNGLELCRSFFLESKKIDFLLLLGERTGHLPIVSKILSYLSDSDLQNVAKVSKTWQKLCLSDRVIAHKIKQFVAKRKMLKENSWVINPMQRSNESTPKKKRKPLGCWNENYNFTKIKETPRSPPISPRQKKFNKYLKVSMKLGRSGKLTPCPRCSLPSNVNDDENSGHCTQPFCSFHFCLQCQCAYHYGTTCKYFITSSPSSSPSKTVRYKVGSRQSRKALRRL</sequence>
<dbReference type="GeneID" id="8231560"/>
<dbReference type="EMBL" id="DS235833">
    <property type="protein sequence ID" value="EEB18128.1"/>
    <property type="molecule type" value="Genomic_DNA"/>
</dbReference>
<dbReference type="InterPro" id="IPR002867">
    <property type="entry name" value="IBR_dom"/>
</dbReference>
<dbReference type="InterPro" id="IPR047147">
    <property type="entry name" value="FBX5_43"/>
</dbReference>
<evidence type="ECO:0000313" key="9">
    <source>
        <dbReference type="EnsemblMetazoa" id="PHUM502740-PA"/>
    </source>
</evidence>
<dbReference type="PANTHER" id="PTHR15493:SF9">
    <property type="entry name" value="GH14043P"/>
    <property type="match status" value="1"/>
</dbReference>
<dbReference type="OrthoDB" id="9984940at2759"/>
<name>E0VXM2_PEDHC</name>
<protein>
    <submittedName>
        <fullName evidence="8 9">F-box only protein, putative</fullName>
    </submittedName>
</protein>
<dbReference type="KEGG" id="phu:Phum_PHUM502740"/>
<evidence type="ECO:0000256" key="2">
    <source>
        <dbReference type="ARBA" id="ARBA00022723"/>
    </source>
</evidence>
<keyword evidence="4" id="KW-0833">Ubl conjugation pathway</keyword>
<dbReference type="GO" id="GO:0007088">
    <property type="term" value="P:regulation of mitotic nuclear division"/>
    <property type="evidence" value="ECO:0007669"/>
    <property type="project" value="InterPro"/>
</dbReference>
<dbReference type="GO" id="GO:0008270">
    <property type="term" value="F:zinc ion binding"/>
    <property type="evidence" value="ECO:0007669"/>
    <property type="project" value="UniProtKB-KW"/>
</dbReference>
<evidence type="ECO:0000313" key="10">
    <source>
        <dbReference type="Proteomes" id="UP000009046"/>
    </source>
</evidence>
<dbReference type="HOGENOM" id="CLU_1211064_0_0_1"/>
<dbReference type="InterPro" id="IPR036047">
    <property type="entry name" value="F-box-like_dom_sf"/>
</dbReference>
<dbReference type="Gene3D" id="2.20.25.20">
    <property type="match status" value="1"/>
</dbReference>
<feature type="domain" description="ZBR-type" evidence="7">
    <location>
        <begin position="152"/>
        <end position="200"/>
    </location>
</feature>
<dbReference type="GO" id="GO:0005634">
    <property type="term" value="C:nucleus"/>
    <property type="evidence" value="ECO:0007669"/>
    <property type="project" value="TreeGrafter"/>
</dbReference>
<reference evidence="8" key="2">
    <citation type="submission" date="2007-04" db="EMBL/GenBank/DDBJ databases">
        <title>The genome of the human body louse.</title>
        <authorList>
            <consortium name="The Human Body Louse Genome Consortium"/>
            <person name="Kirkness E."/>
            <person name="Walenz B."/>
            <person name="Hass B."/>
            <person name="Bruggner R."/>
            <person name="Strausberg R."/>
        </authorList>
    </citation>
    <scope>NUCLEOTIDE SEQUENCE</scope>
    <source>
        <strain evidence="8">USDA</strain>
    </source>
</reference>
<dbReference type="GO" id="GO:0045835">
    <property type="term" value="P:negative regulation of meiotic nuclear division"/>
    <property type="evidence" value="ECO:0007669"/>
    <property type="project" value="InterPro"/>
</dbReference>
<dbReference type="RefSeq" id="XP_002430866.1">
    <property type="nucleotide sequence ID" value="XM_002430821.1"/>
</dbReference>
<reference evidence="8" key="1">
    <citation type="submission" date="2007-04" db="EMBL/GenBank/DDBJ databases">
        <title>Annotation of Pediculus humanus corporis strain USDA.</title>
        <authorList>
            <person name="Kirkness E."/>
            <person name="Hannick L."/>
            <person name="Hass B."/>
            <person name="Bruggner R."/>
            <person name="Lawson D."/>
            <person name="Bidwell S."/>
            <person name="Joardar V."/>
            <person name="Caler E."/>
            <person name="Walenz B."/>
            <person name="Inman J."/>
            <person name="Schobel S."/>
            <person name="Galinsky K."/>
            <person name="Amedeo P."/>
            <person name="Strausberg R."/>
        </authorList>
    </citation>
    <scope>NUCLEOTIDE SEQUENCE</scope>
    <source>
        <strain evidence="8">USDA</strain>
    </source>
</reference>
<dbReference type="InterPro" id="IPR044064">
    <property type="entry name" value="ZF_ZBR"/>
</dbReference>
<gene>
    <name evidence="9" type="primary">8231560</name>
    <name evidence="8" type="ORF">Phum_PHUM502740</name>
</gene>
<dbReference type="AlphaFoldDB" id="E0VXM2"/>
<accession>E0VXM2</accession>
<keyword evidence="5" id="KW-0862">Zinc</keyword>
<dbReference type="PANTHER" id="PTHR15493">
    <property type="entry name" value="F-BOX ONLY PROTEIN 5 AND 43"/>
    <property type="match status" value="1"/>
</dbReference>
<dbReference type="VEuPathDB" id="VectorBase:PHUM502740"/>
<evidence type="ECO:0000259" key="7">
    <source>
        <dbReference type="PROSITE" id="PS51872"/>
    </source>
</evidence>
<dbReference type="OMA" id="REWRQIC"/>
<dbReference type="InterPro" id="IPR001810">
    <property type="entry name" value="F-box_dom"/>
</dbReference>
<dbReference type="SMART" id="SM00256">
    <property type="entry name" value="FBOX"/>
    <property type="match status" value="1"/>
</dbReference>
<dbReference type="SUPFAM" id="SSF81383">
    <property type="entry name" value="F-box domain"/>
    <property type="match status" value="1"/>
</dbReference>
<dbReference type="CDD" id="cd22086">
    <property type="entry name" value="F-box_EMI"/>
    <property type="match status" value="1"/>
</dbReference>
<evidence type="ECO:0000256" key="3">
    <source>
        <dbReference type="ARBA" id="ARBA00022771"/>
    </source>
</evidence>
<evidence type="ECO:0000256" key="4">
    <source>
        <dbReference type="ARBA" id="ARBA00022786"/>
    </source>
</evidence>
<proteinExistence type="predicted"/>
<evidence type="ECO:0000256" key="6">
    <source>
        <dbReference type="SAM" id="MobiDB-lite"/>
    </source>
</evidence>
<organism>
    <name type="scientific">Pediculus humanus subsp. corporis</name>
    <name type="common">Body louse</name>
    <dbReference type="NCBI Taxonomy" id="121224"/>
    <lineage>
        <taxon>Eukaryota</taxon>
        <taxon>Metazoa</taxon>
        <taxon>Ecdysozoa</taxon>
        <taxon>Arthropoda</taxon>
        <taxon>Hexapoda</taxon>
        <taxon>Insecta</taxon>
        <taxon>Pterygota</taxon>
        <taxon>Neoptera</taxon>
        <taxon>Paraneoptera</taxon>
        <taxon>Psocodea</taxon>
        <taxon>Troctomorpha</taxon>
        <taxon>Phthiraptera</taxon>
        <taxon>Anoplura</taxon>
        <taxon>Pediculidae</taxon>
        <taxon>Pediculus</taxon>
    </lineage>
</organism>
<dbReference type="Gene3D" id="1.20.1280.50">
    <property type="match status" value="1"/>
</dbReference>
<dbReference type="eggNOG" id="ENOG502QRSQ">
    <property type="taxonomic scope" value="Eukaryota"/>
</dbReference>
<dbReference type="EnsemblMetazoa" id="PHUM502740-RA">
    <property type="protein sequence ID" value="PHUM502740-PA"/>
    <property type="gene ID" value="PHUM502740"/>
</dbReference>
<dbReference type="SUPFAM" id="SSF57850">
    <property type="entry name" value="RING/U-box"/>
    <property type="match status" value="1"/>
</dbReference>
<dbReference type="PROSITE" id="PS51872">
    <property type="entry name" value="ZF_ZBR"/>
    <property type="match status" value="1"/>
</dbReference>
<dbReference type="STRING" id="121224.E0VXM2"/>